<feature type="transmembrane region" description="Helical" evidence="6">
    <location>
        <begin position="66"/>
        <end position="87"/>
    </location>
</feature>
<comment type="subcellular location">
    <subcellularLocation>
        <location evidence="1">Membrane</location>
        <topology evidence="1">Multi-pass membrane protein</topology>
    </subcellularLocation>
</comment>
<name>A0A3G2L5Q1_9FLAO</name>
<dbReference type="GO" id="GO:0016020">
    <property type="term" value="C:membrane"/>
    <property type="evidence" value="ECO:0007669"/>
    <property type="project" value="UniProtKB-SubCell"/>
</dbReference>
<feature type="transmembrane region" description="Helical" evidence="6">
    <location>
        <begin position="296"/>
        <end position="322"/>
    </location>
</feature>
<gene>
    <name evidence="7" type="ORF">D1013_09370</name>
</gene>
<evidence type="ECO:0000256" key="3">
    <source>
        <dbReference type="ARBA" id="ARBA00022692"/>
    </source>
</evidence>
<keyword evidence="8" id="KW-1185">Reference proteome</keyword>
<keyword evidence="5 6" id="KW-0472">Membrane</keyword>
<evidence type="ECO:0000256" key="2">
    <source>
        <dbReference type="ARBA" id="ARBA00009773"/>
    </source>
</evidence>
<dbReference type="PANTHER" id="PTHR21716:SF4">
    <property type="entry name" value="TRANSMEMBRANE PROTEIN 245"/>
    <property type="match status" value="1"/>
</dbReference>
<dbReference type="PANTHER" id="PTHR21716">
    <property type="entry name" value="TRANSMEMBRANE PROTEIN"/>
    <property type="match status" value="1"/>
</dbReference>
<dbReference type="KEGG" id="emar:D1013_09370"/>
<dbReference type="InterPro" id="IPR002549">
    <property type="entry name" value="AI-2E-like"/>
</dbReference>
<dbReference type="Pfam" id="PF01594">
    <property type="entry name" value="AI-2E_transport"/>
    <property type="match status" value="1"/>
</dbReference>
<feature type="transmembrane region" description="Helical" evidence="6">
    <location>
        <begin position="197"/>
        <end position="218"/>
    </location>
</feature>
<organism evidence="7 8">
    <name type="scientific">Euzebyella marina</name>
    <dbReference type="NCBI Taxonomy" id="1761453"/>
    <lineage>
        <taxon>Bacteria</taxon>
        <taxon>Pseudomonadati</taxon>
        <taxon>Bacteroidota</taxon>
        <taxon>Flavobacteriia</taxon>
        <taxon>Flavobacteriales</taxon>
        <taxon>Flavobacteriaceae</taxon>
        <taxon>Euzebyella</taxon>
    </lineage>
</organism>
<accession>A0A3G2L5Q1</accession>
<dbReference type="EMBL" id="CP032050">
    <property type="protein sequence ID" value="AYN67558.1"/>
    <property type="molecule type" value="Genomic_DNA"/>
</dbReference>
<proteinExistence type="inferred from homology"/>
<keyword evidence="3 6" id="KW-0812">Transmembrane</keyword>
<evidence type="ECO:0000256" key="6">
    <source>
        <dbReference type="SAM" id="Phobius"/>
    </source>
</evidence>
<evidence type="ECO:0000313" key="8">
    <source>
        <dbReference type="Proteomes" id="UP000276309"/>
    </source>
</evidence>
<feature type="transmembrane region" description="Helical" evidence="6">
    <location>
        <begin position="139"/>
        <end position="161"/>
    </location>
</feature>
<feature type="transmembrane region" description="Helical" evidence="6">
    <location>
        <begin position="224"/>
        <end position="253"/>
    </location>
</feature>
<dbReference type="OrthoDB" id="9773730at2"/>
<keyword evidence="4 6" id="KW-1133">Transmembrane helix</keyword>
<evidence type="ECO:0000256" key="5">
    <source>
        <dbReference type="ARBA" id="ARBA00023136"/>
    </source>
</evidence>
<protein>
    <submittedName>
        <fullName evidence="7">AI-2E family transporter</fullName>
    </submittedName>
</protein>
<feature type="transmembrane region" description="Helical" evidence="6">
    <location>
        <begin position="12"/>
        <end position="45"/>
    </location>
</feature>
<evidence type="ECO:0000256" key="4">
    <source>
        <dbReference type="ARBA" id="ARBA00022989"/>
    </source>
</evidence>
<reference evidence="7 8" key="1">
    <citation type="submission" date="2018-08" db="EMBL/GenBank/DDBJ databases">
        <title>The reduced genetic potential of extracellular carbohydrate catabolism in Euzebyella marina RN62, a Flavobacteriia bacterium isolated from the hadal water.</title>
        <authorList>
            <person name="Xue C."/>
        </authorList>
    </citation>
    <scope>NUCLEOTIDE SEQUENCE [LARGE SCALE GENOMIC DNA]</scope>
    <source>
        <strain evidence="7 8">RN62</strain>
    </source>
</reference>
<comment type="similarity">
    <text evidence="2">Belongs to the autoinducer-2 exporter (AI-2E) (TC 2.A.86) family.</text>
</comment>
<dbReference type="Proteomes" id="UP000276309">
    <property type="component" value="Chromosome"/>
</dbReference>
<feature type="transmembrane region" description="Helical" evidence="6">
    <location>
        <begin position="265"/>
        <end position="284"/>
    </location>
</feature>
<dbReference type="AlphaFoldDB" id="A0A3G2L5Q1"/>
<evidence type="ECO:0000256" key="1">
    <source>
        <dbReference type="ARBA" id="ARBA00004141"/>
    </source>
</evidence>
<evidence type="ECO:0000313" key="7">
    <source>
        <dbReference type="EMBL" id="AYN67558.1"/>
    </source>
</evidence>
<sequence length="345" mass="38756">MPILESSYLKQLFLLSLIILGGILIGWHLVPFISGCLAAFVFYILLEEKMEPLIEIGLRPKLAAGVLTILTTMSIIIPPIFLFGMLWTRMDKAVKGMVQISSALDKLVFLIQKYVDEDFEWHLGQDMITNFFESSLEVIMANLLVALVGMLLMVLTLYYLLLTKSDASDLLEKYLPFSEADIKRVMIPARKKIRSNFWAIPITALAQSIVAFIGLMFIGVGDVFFWSVIIGFASIVPFIGSSLGFVPLFLLLLGSGKEILAWTTLLYGLLVISTIDNLIRILFLKSYDNIHPLQTLIGVIIGIPLLGIVGVIIGPILINTLFIMWEIYRKSYWVTSWDRENQTSP</sequence>
<dbReference type="RefSeq" id="WP_121848574.1">
    <property type="nucleotide sequence ID" value="NZ_CP032050.1"/>
</dbReference>